<dbReference type="OrthoDB" id="8692at2"/>
<dbReference type="AlphaFoldDB" id="E1SV02"/>
<accession>E1SV02</accession>
<feature type="signal peptide" evidence="1">
    <location>
        <begin position="1"/>
        <end position="19"/>
    </location>
</feature>
<feature type="chain" id="PRO_5003151797" description="Lipoprotein" evidence="1">
    <location>
        <begin position="20"/>
        <end position="546"/>
    </location>
</feature>
<gene>
    <name evidence="2" type="ordered locus">Fbal_2126</name>
</gene>
<evidence type="ECO:0000256" key="1">
    <source>
        <dbReference type="SAM" id="SignalP"/>
    </source>
</evidence>
<dbReference type="KEGG" id="fbl:Fbal_2126"/>
<keyword evidence="1" id="KW-0732">Signal</keyword>
<dbReference type="HOGENOM" id="CLU_020661_0_0_6"/>
<dbReference type="GeneID" id="67182331"/>
<organism evidence="2 3">
    <name type="scientific">Ferrimonas balearica (strain DSM 9799 / CCM 4581 / KCTC 23876 / PAT)</name>
    <dbReference type="NCBI Taxonomy" id="550540"/>
    <lineage>
        <taxon>Bacteria</taxon>
        <taxon>Pseudomonadati</taxon>
        <taxon>Pseudomonadota</taxon>
        <taxon>Gammaproteobacteria</taxon>
        <taxon>Alteromonadales</taxon>
        <taxon>Ferrimonadaceae</taxon>
        <taxon>Ferrimonas</taxon>
    </lineage>
</organism>
<name>E1SV02_FERBD</name>
<protein>
    <recommendedName>
        <fullName evidence="4">Lipoprotein</fullName>
    </recommendedName>
</protein>
<dbReference type="Proteomes" id="UP000006683">
    <property type="component" value="Chromosome"/>
</dbReference>
<evidence type="ECO:0000313" key="2">
    <source>
        <dbReference type="EMBL" id="ADN76329.1"/>
    </source>
</evidence>
<sequence>MKMTPALGLIALLSPALLAQQTTPLALRDDIPARAYLEQDVLYNGESVIPPQCYTRTEGQHNPCYVCHQSYQDQRPNVMNDGDLQGNYEFSDLGFNNHWRNLFVDRRDAIARVSNAEIDAYVQQDNYSPWIARLKASNWQGAIPEIRRLAYPEHAFDQQGFARDGSHWVAFNYKPFPSTFWPTNGSAGDVMIRLPAAYREHRGQYSRDLYLANLSLLEMAMKQSDALTVPALSERRAGLDMDGDGKLADAIHRLPARDHFLGDASHIAITGMIYPKDTEFLHTVRYLQVDAFGQVGPAPRMKEVRYMRKHIDTNPLQLRSAYYQEQKEKVFEQLPKSTFHGDRGLANNFGWTLDAHIEDEQGVLRQQKPQELAFCNGCHKTIGTTIDQVFSFARKVDGSPGWGYLDLSQQQDVPARGKTQGEYLTYLGRVGGGDEFRQNTEMLERWFHPDGTVNASKVAQAPHIGALILPSPQRARDLNKAYRLIVQEQSYLFGRDAVLAPARNVFRQVGADAVPLPAEHHHRFDLRLDWFRAGLASHQQRAERAE</sequence>
<keyword evidence="3" id="KW-1185">Reference proteome</keyword>
<reference evidence="2 3" key="1">
    <citation type="journal article" date="2010" name="Stand. Genomic Sci.">
        <title>Complete genome sequence of Ferrimonas balearica type strain (PAT).</title>
        <authorList>
            <person name="Nolan M."/>
            <person name="Sikorski J."/>
            <person name="Davenport K."/>
            <person name="Lucas S."/>
            <person name="Glavina Del Rio T."/>
            <person name="Tice H."/>
            <person name="Cheng J."/>
            <person name="Goodwin L."/>
            <person name="Pitluck S."/>
            <person name="Liolios K."/>
            <person name="Ivanova N."/>
            <person name="Mavromatis K."/>
            <person name="Ovchinnikova G."/>
            <person name="Pati A."/>
            <person name="Chen A."/>
            <person name="Palaniappan K."/>
            <person name="Land M."/>
            <person name="Hauser L."/>
            <person name="Chang Y."/>
            <person name="Jeffries C."/>
            <person name="Tapia R."/>
            <person name="Brettin T."/>
            <person name="Detter J."/>
            <person name="Han C."/>
            <person name="Yasawong M."/>
            <person name="Rohde M."/>
            <person name="Tindall B."/>
            <person name="Goker M."/>
            <person name="Woyke T."/>
            <person name="Bristow J."/>
            <person name="Eisen J."/>
            <person name="Markowitz V."/>
            <person name="Hugenholtz P."/>
            <person name="Kyrpides N."/>
            <person name="Klenk H."/>
            <person name="Lapidus A."/>
        </authorList>
    </citation>
    <scope>NUCLEOTIDE SEQUENCE [LARGE SCALE GENOMIC DNA]</scope>
    <source>
        <strain evidence="3">DSM 9799 / CCM 4581 / KCTC 23876 / PAT</strain>
    </source>
</reference>
<evidence type="ECO:0008006" key="4">
    <source>
        <dbReference type="Google" id="ProtNLM"/>
    </source>
</evidence>
<dbReference type="EMBL" id="CP002209">
    <property type="protein sequence ID" value="ADN76329.1"/>
    <property type="molecule type" value="Genomic_DNA"/>
</dbReference>
<dbReference type="eggNOG" id="COG2010">
    <property type="taxonomic scope" value="Bacteria"/>
</dbReference>
<dbReference type="STRING" id="550540.Fbal_2126"/>
<dbReference type="RefSeq" id="WP_013345635.1">
    <property type="nucleotide sequence ID" value="NC_014541.1"/>
</dbReference>
<evidence type="ECO:0000313" key="3">
    <source>
        <dbReference type="Proteomes" id="UP000006683"/>
    </source>
</evidence>
<proteinExistence type="predicted"/>